<evidence type="ECO:0000313" key="2">
    <source>
        <dbReference type="Proteomes" id="UP000692954"/>
    </source>
</evidence>
<dbReference type="EMBL" id="CAJJDN010000078">
    <property type="protein sequence ID" value="CAD8102840.1"/>
    <property type="molecule type" value="Genomic_DNA"/>
</dbReference>
<reference evidence="1" key="1">
    <citation type="submission" date="2021-01" db="EMBL/GenBank/DDBJ databases">
        <authorList>
            <consortium name="Genoscope - CEA"/>
            <person name="William W."/>
        </authorList>
    </citation>
    <scope>NUCLEOTIDE SEQUENCE</scope>
</reference>
<proteinExistence type="predicted"/>
<dbReference type="AlphaFoldDB" id="A0A8S1PHV0"/>
<dbReference type="OrthoDB" id="322969at2759"/>
<accession>A0A8S1PHV0</accession>
<gene>
    <name evidence="1" type="ORF">PSON_ATCC_30995.1.T0780226</name>
</gene>
<name>A0A8S1PHV0_9CILI</name>
<evidence type="ECO:0000313" key="1">
    <source>
        <dbReference type="EMBL" id="CAD8102840.1"/>
    </source>
</evidence>
<organism evidence="1 2">
    <name type="scientific">Paramecium sonneborni</name>
    <dbReference type="NCBI Taxonomy" id="65129"/>
    <lineage>
        <taxon>Eukaryota</taxon>
        <taxon>Sar</taxon>
        <taxon>Alveolata</taxon>
        <taxon>Ciliophora</taxon>
        <taxon>Intramacronucleata</taxon>
        <taxon>Oligohymenophorea</taxon>
        <taxon>Peniculida</taxon>
        <taxon>Parameciidae</taxon>
        <taxon>Paramecium</taxon>
    </lineage>
</organism>
<sequence>MGQTCKCLHKQTDSSLLTVTMEPFSQLKKSEIRNHEIFQKSSKSTKYNDFYIEPDQFALVISQELCIYQQFLRETLNYANEALRKKIIDISWDIQYYLNTATNIFEYNQKDWQIFIESSERIKIVNCFVLNDQISQQEEVQFLLNESDFDFKKWLKTKKIKIEKQSIHSKCLEQQ</sequence>
<comment type="caution">
    <text evidence="1">The sequence shown here is derived from an EMBL/GenBank/DDBJ whole genome shotgun (WGS) entry which is preliminary data.</text>
</comment>
<protein>
    <submittedName>
        <fullName evidence="1">Uncharacterized protein</fullName>
    </submittedName>
</protein>
<dbReference type="Proteomes" id="UP000692954">
    <property type="component" value="Unassembled WGS sequence"/>
</dbReference>
<keyword evidence="2" id="KW-1185">Reference proteome</keyword>